<dbReference type="Proteomes" id="UP000187209">
    <property type="component" value="Unassembled WGS sequence"/>
</dbReference>
<proteinExistence type="predicted"/>
<dbReference type="EMBL" id="MPUH01001011">
    <property type="protein sequence ID" value="OMJ71228.1"/>
    <property type="molecule type" value="Genomic_DNA"/>
</dbReference>
<evidence type="ECO:0000313" key="2">
    <source>
        <dbReference type="Proteomes" id="UP000187209"/>
    </source>
</evidence>
<accession>A0A1R2B367</accession>
<dbReference type="AlphaFoldDB" id="A0A1R2B367"/>
<sequence length="210" mass="24439">MQKSRVPLAHDSNYIKIMHKKLALLSPKKTKISLTNSYTSTPVKSKKILIDDKSNSKNKSVQYTSKIIKSILDRSKEYEKEIQRFLGVDNITEDSPLKHRNKFILHRINPIKKPKISYKLPHSLTPEATPDVTWNNELKKIETKEKQIKKYLLDLDIKQKKFKKNSQSFKTVVKRDEKKENIYKSLAKVSQMLSKFLNSPTNGIKKKKGT</sequence>
<reference evidence="1 2" key="1">
    <citation type="submission" date="2016-11" db="EMBL/GenBank/DDBJ databases">
        <title>The macronuclear genome of Stentor coeruleus: a giant cell with tiny introns.</title>
        <authorList>
            <person name="Slabodnick M."/>
            <person name="Ruby J.G."/>
            <person name="Reiff S.B."/>
            <person name="Swart E.C."/>
            <person name="Gosai S."/>
            <person name="Prabakaran S."/>
            <person name="Witkowska E."/>
            <person name="Larue G.E."/>
            <person name="Fisher S."/>
            <person name="Freeman R.M."/>
            <person name="Gunawardena J."/>
            <person name="Chu W."/>
            <person name="Stover N.A."/>
            <person name="Gregory B.D."/>
            <person name="Nowacki M."/>
            <person name="Derisi J."/>
            <person name="Roy S.W."/>
            <person name="Marshall W.F."/>
            <person name="Sood P."/>
        </authorList>
    </citation>
    <scope>NUCLEOTIDE SEQUENCE [LARGE SCALE GENOMIC DNA]</scope>
    <source>
        <strain evidence="1">WM001</strain>
    </source>
</reference>
<organism evidence="1 2">
    <name type="scientific">Stentor coeruleus</name>
    <dbReference type="NCBI Taxonomy" id="5963"/>
    <lineage>
        <taxon>Eukaryota</taxon>
        <taxon>Sar</taxon>
        <taxon>Alveolata</taxon>
        <taxon>Ciliophora</taxon>
        <taxon>Postciliodesmatophora</taxon>
        <taxon>Heterotrichea</taxon>
        <taxon>Heterotrichida</taxon>
        <taxon>Stentoridae</taxon>
        <taxon>Stentor</taxon>
    </lineage>
</organism>
<comment type="caution">
    <text evidence="1">The sequence shown here is derived from an EMBL/GenBank/DDBJ whole genome shotgun (WGS) entry which is preliminary data.</text>
</comment>
<protein>
    <submittedName>
        <fullName evidence="1">Uncharacterized protein</fullName>
    </submittedName>
</protein>
<name>A0A1R2B367_9CILI</name>
<gene>
    <name evidence="1" type="ORF">SteCoe_30614</name>
</gene>
<evidence type="ECO:0000313" key="1">
    <source>
        <dbReference type="EMBL" id="OMJ71228.1"/>
    </source>
</evidence>
<keyword evidence="2" id="KW-1185">Reference proteome</keyword>